<reference evidence="13" key="2">
    <citation type="submission" date="2025-08" db="UniProtKB">
        <authorList>
            <consortium name="Ensembl"/>
        </authorList>
    </citation>
    <scope>IDENTIFICATION</scope>
</reference>
<dbReference type="InterPro" id="IPR013783">
    <property type="entry name" value="Ig-like_fold"/>
</dbReference>
<dbReference type="InterPro" id="IPR002890">
    <property type="entry name" value="MG2"/>
</dbReference>
<dbReference type="Pfam" id="PF17789">
    <property type="entry name" value="MG4"/>
    <property type="match status" value="1"/>
</dbReference>
<evidence type="ECO:0000259" key="12">
    <source>
        <dbReference type="SMART" id="SM01361"/>
    </source>
</evidence>
<keyword evidence="6" id="KW-0722">Serine protease inhibitor</keyword>
<sequence length="1447" mass="160881">MGHPGIQTWPWMLCALLSWVHVGQASSGPHYMVVIPSVLEAGADTQFCASLLQPNETLLMTVTLTSQAENRTLLMEEADTDVHTCVKFKVPMVQNEEVRNLEVEVHGKTFHSKEMRKVMIRAYIPMTFIQTDKPIYLPGQTVHFRVVSMDTKFRPANQLVSIGIDPPGNRIGQWLNTSSDGKIVQLSYSLISEAFTGDYRIIVQTAEDQIHHSFRVEEYVLPKFGVKVQAPEEISIVQEEIQAEICGKYTYGQPVPAKAHIEVVRPVRFQGTILISTPKEPEAAYDISVPYYEEEKQTGKTGCATFTFNMSTFTKLDQKVLTDKLYLYAKVEEEGTGKKLTIRLSYIIGKLSFIDTPKLYEHGSVVEGKVKAVYFNETPIPDYSVYLFESGHRLQNLTTDRNGVASFSLNTSDFRGDITLQVSKTSKLTPHYESGKHTLSLVQASTPVSSLEVKRNDKTPLPCDKKEPISIKYTIARETPGSVDVIYLVSILSRGVIVKQGHVKVEVQDGPVTSGEVSFEVEVSPDMAPLVQVVAYAVLPSETVIAHSADFSTEKCFNNKVSLEFNPSSAVPGEENFLQLSAKPHSLCGISAVDQSVLIKEPGKKVDADEMFYLLPVTQLSRFPREIEDATSCLPVRTKRCVFMPPSHRDDNYNLGMKMATNLVIRTPSCVKLTKVAIFLVGSEPPSVTESIRAFFPETWIWDLVDVGETGSKDVPLTVPDTITTWETEAFCLSPQGFGLAPRKELTVFQPFFLELSLPYSIIRGEHFELKATVFNYLPRCIMVTVTPAPSVEYTLTPLSGDKYSSCLCASERKTVSWTMAPSVLGAVNVSVSAEAVTSDLSCNNEIVSVPERGRIDVVTRSVIVKVDMTDMVTKAYNWLLCPNGETLTEEKDLVLPENIIPESAHGSLSVLGDILGRALNNLDGLLRMPYGCGEQNMALLAPNIYILEYLTNTNQMTKAIEEKATGFLNNGYQRQLNYKHQDGAYSTFREGSGNTWLTAFVLKSFVKAKTFVYIDPEVIDHSKTWLEDKQQTNGSFQQLGKLFNNRMKGGVNDEVTLSAYVTAALLEANMSVSVRMNRSLTFLNESISSLDNTYTTALLAYVFTLAGDMKTRAILLEQLNKDAVHQGGFIHWTQKATETSDSLSVEISSYVLLAKLSASSTTREELGYASGIVRWLVSQQNSYGGFSSTQDTVVALQALALYSSQVFTPEGSSTVLAQSPSGHLTFEVDPTNKLLYQEKRLKDVAGKYHLEVKGTACVAVQLALQYNIPVVTDDTRFSIQIKPEADCSKTSLRPKVNLTLTSQYSGKESTTNMVILDIKVLSGFVPNPNSLSRLNRAHLVDRVEQEKDHILIYLQELLPGKPIHHSLELVQELPMQNLKPAVVKIYDYYQPSKQIHNHFMQPLISITECLICETEKLSQQLTQELKSNLLGESDSASVQEVKRDKE</sequence>
<dbReference type="PANTHER" id="PTHR11412:SF150">
    <property type="entry name" value="ALPHA-2-MACROGLOBULIN-RELATED"/>
    <property type="match status" value="1"/>
</dbReference>
<dbReference type="InterPro" id="IPR047565">
    <property type="entry name" value="Alpha-macroglob_thiol-ester_cl"/>
</dbReference>
<comment type="similarity">
    <text evidence="2">Belongs to the protease inhibitor I39 (alpha-2-macroglobulin) family.</text>
</comment>
<evidence type="ECO:0000313" key="14">
    <source>
        <dbReference type="Proteomes" id="UP000472263"/>
    </source>
</evidence>
<keyword evidence="7" id="KW-1015">Disulfide bond</keyword>
<dbReference type="SUPFAM" id="SSF48239">
    <property type="entry name" value="Terpenoid cyclases/Protein prenyltransferases"/>
    <property type="match status" value="1"/>
</dbReference>
<keyword evidence="14" id="KW-1185">Reference proteome</keyword>
<feature type="signal peptide" evidence="9">
    <location>
        <begin position="1"/>
        <end position="25"/>
    </location>
</feature>
<dbReference type="Proteomes" id="UP000472263">
    <property type="component" value="Chromosome 13"/>
</dbReference>
<feature type="domain" description="Alpha-macroglobulin receptor-binding" evidence="12">
    <location>
        <begin position="1312"/>
        <end position="1400"/>
    </location>
</feature>
<proteinExistence type="inferred from homology"/>
<organism evidence="13 14">
    <name type="scientific">Myripristis murdjan</name>
    <name type="common">pinecone soldierfish</name>
    <dbReference type="NCBI Taxonomy" id="586833"/>
    <lineage>
        <taxon>Eukaryota</taxon>
        <taxon>Metazoa</taxon>
        <taxon>Chordata</taxon>
        <taxon>Craniata</taxon>
        <taxon>Vertebrata</taxon>
        <taxon>Euteleostomi</taxon>
        <taxon>Actinopterygii</taxon>
        <taxon>Neopterygii</taxon>
        <taxon>Teleostei</taxon>
        <taxon>Neoteleostei</taxon>
        <taxon>Acanthomorphata</taxon>
        <taxon>Holocentriformes</taxon>
        <taxon>Holocentridae</taxon>
        <taxon>Myripristis</taxon>
    </lineage>
</organism>
<dbReference type="InterPro" id="IPR041813">
    <property type="entry name" value="A2M_TED"/>
</dbReference>
<keyword evidence="5 9" id="KW-0732">Signal</keyword>
<dbReference type="Gene3D" id="2.60.40.690">
    <property type="entry name" value="Alpha-macroglobulin, receptor-binding domain"/>
    <property type="match status" value="1"/>
</dbReference>
<evidence type="ECO:0000256" key="1">
    <source>
        <dbReference type="ARBA" id="ARBA00004613"/>
    </source>
</evidence>
<evidence type="ECO:0000256" key="5">
    <source>
        <dbReference type="ARBA" id="ARBA00022729"/>
    </source>
</evidence>
<evidence type="ECO:0000256" key="2">
    <source>
        <dbReference type="ARBA" id="ARBA00010952"/>
    </source>
</evidence>
<dbReference type="Gene3D" id="1.50.10.20">
    <property type="match status" value="1"/>
</dbReference>
<dbReference type="Pfam" id="PF07678">
    <property type="entry name" value="TED_complement"/>
    <property type="match status" value="1"/>
</dbReference>
<comment type="subcellular location">
    <subcellularLocation>
        <location evidence="1">Secreted</location>
    </subcellularLocation>
</comment>
<dbReference type="Gene3D" id="2.60.40.1930">
    <property type="match status" value="2"/>
</dbReference>
<dbReference type="InParanoid" id="A0A668ARA8"/>
<dbReference type="InterPro" id="IPR011625">
    <property type="entry name" value="A2M_N_BRD"/>
</dbReference>
<name>A0A668ARA8_9TELE</name>
<dbReference type="InterPro" id="IPR019742">
    <property type="entry name" value="MacrogloblnA2_CS"/>
</dbReference>
<evidence type="ECO:0000256" key="6">
    <source>
        <dbReference type="ARBA" id="ARBA00022900"/>
    </source>
</evidence>
<evidence type="ECO:0000256" key="7">
    <source>
        <dbReference type="ARBA" id="ARBA00023157"/>
    </source>
</evidence>
<dbReference type="Pfam" id="PF07703">
    <property type="entry name" value="A2M_BRD"/>
    <property type="match status" value="1"/>
</dbReference>
<evidence type="ECO:0000256" key="3">
    <source>
        <dbReference type="ARBA" id="ARBA00022525"/>
    </source>
</evidence>
<dbReference type="Pfam" id="PF01835">
    <property type="entry name" value="MG2"/>
    <property type="match status" value="1"/>
</dbReference>
<dbReference type="InterPro" id="IPR009048">
    <property type="entry name" value="A-macroglobulin_rcpt-bd"/>
</dbReference>
<dbReference type="Gene3D" id="2.60.40.10">
    <property type="entry name" value="Immunoglobulins"/>
    <property type="match status" value="2"/>
</dbReference>
<feature type="chain" id="PRO_5025416564" description="Alpha-2-macroglobulin-like" evidence="9">
    <location>
        <begin position="26"/>
        <end position="1447"/>
    </location>
</feature>
<dbReference type="InterPro" id="IPR001599">
    <property type="entry name" value="Macroglobln_a2"/>
</dbReference>
<reference evidence="13" key="3">
    <citation type="submission" date="2025-09" db="UniProtKB">
        <authorList>
            <consortium name="Ensembl"/>
        </authorList>
    </citation>
    <scope>IDENTIFICATION</scope>
</reference>
<dbReference type="SMART" id="SM01361">
    <property type="entry name" value="A2M_recep"/>
    <property type="match status" value="1"/>
</dbReference>
<evidence type="ECO:0000259" key="11">
    <source>
        <dbReference type="SMART" id="SM01360"/>
    </source>
</evidence>
<dbReference type="PANTHER" id="PTHR11412">
    <property type="entry name" value="MACROGLOBULIN / COMPLEMENT"/>
    <property type="match status" value="1"/>
</dbReference>
<dbReference type="FunFam" id="1.50.10.20:FF:000001">
    <property type="entry name" value="CD109 isoform 1"/>
    <property type="match status" value="1"/>
</dbReference>
<reference evidence="13" key="1">
    <citation type="submission" date="2019-06" db="EMBL/GenBank/DDBJ databases">
        <authorList>
            <consortium name="Wellcome Sanger Institute Data Sharing"/>
        </authorList>
    </citation>
    <scope>NUCLEOTIDE SEQUENCE [LARGE SCALE GENOMIC DNA]</scope>
</reference>
<evidence type="ECO:0000256" key="9">
    <source>
        <dbReference type="SAM" id="SignalP"/>
    </source>
</evidence>
<keyword evidence="4" id="KW-0646">Protease inhibitor</keyword>
<evidence type="ECO:0000256" key="4">
    <source>
        <dbReference type="ARBA" id="ARBA00022690"/>
    </source>
</evidence>
<evidence type="ECO:0000256" key="8">
    <source>
        <dbReference type="ARBA" id="ARBA00023180"/>
    </source>
</evidence>
<dbReference type="Ensembl" id="ENSMMDT00005051989.1">
    <property type="protein sequence ID" value="ENSMMDP00005050984.1"/>
    <property type="gene ID" value="ENSMMDG00005023050.1"/>
</dbReference>
<dbReference type="InterPro" id="IPR050473">
    <property type="entry name" value="A2M/Complement_sys"/>
</dbReference>
<protein>
    <recommendedName>
        <fullName evidence="15">Alpha-2-macroglobulin-like</fullName>
    </recommendedName>
</protein>
<dbReference type="GO" id="GO:0005615">
    <property type="term" value="C:extracellular space"/>
    <property type="evidence" value="ECO:0007669"/>
    <property type="project" value="InterPro"/>
</dbReference>
<dbReference type="SMART" id="SM01419">
    <property type="entry name" value="Thiol-ester_cl"/>
    <property type="match status" value="1"/>
</dbReference>
<evidence type="ECO:0000259" key="10">
    <source>
        <dbReference type="SMART" id="SM01359"/>
    </source>
</evidence>
<dbReference type="Pfam" id="PF00207">
    <property type="entry name" value="A2M"/>
    <property type="match status" value="1"/>
</dbReference>
<evidence type="ECO:0000313" key="13">
    <source>
        <dbReference type="Ensembl" id="ENSMMDP00005050984.1"/>
    </source>
</evidence>
<dbReference type="InterPro" id="IPR014756">
    <property type="entry name" value="Ig_E-set"/>
</dbReference>
<dbReference type="InterPro" id="IPR040839">
    <property type="entry name" value="MG4"/>
</dbReference>
<keyword evidence="3" id="KW-0964">Secreted</keyword>
<dbReference type="FunCoup" id="A0A668ARA8">
    <property type="interactions" value="295"/>
</dbReference>
<dbReference type="Gene3D" id="2.60.120.1540">
    <property type="match status" value="1"/>
</dbReference>
<feature type="domain" description="Alpha-2-macroglobulin bait region" evidence="10">
    <location>
        <begin position="451"/>
        <end position="600"/>
    </location>
</feature>
<dbReference type="SUPFAM" id="SSF81296">
    <property type="entry name" value="E set domains"/>
    <property type="match status" value="1"/>
</dbReference>
<dbReference type="Gene3D" id="2.20.130.20">
    <property type="match status" value="1"/>
</dbReference>
<dbReference type="GO" id="GO:0007399">
    <property type="term" value="P:nervous system development"/>
    <property type="evidence" value="ECO:0007669"/>
    <property type="project" value="UniProtKB-ARBA"/>
</dbReference>
<dbReference type="InterPro" id="IPR041555">
    <property type="entry name" value="MG3"/>
</dbReference>
<dbReference type="SMART" id="SM01359">
    <property type="entry name" value="A2M_N_2"/>
    <property type="match status" value="1"/>
</dbReference>
<dbReference type="GO" id="GO:0004867">
    <property type="term" value="F:serine-type endopeptidase inhibitor activity"/>
    <property type="evidence" value="ECO:0007669"/>
    <property type="project" value="UniProtKB-KW"/>
</dbReference>
<dbReference type="InterPro" id="IPR011626">
    <property type="entry name" value="Alpha-macroglobulin_TED"/>
</dbReference>
<evidence type="ECO:0008006" key="15">
    <source>
        <dbReference type="Google" id="ProtNLM"/>
    </source>
</evidence>
<dbReference type="Gene3D" id="2.60.40.1940">
    <property type="match status" value="1"/>
</dbReference>
<dbReference type="SMART" id="SM01360">
    <property type="entry name" value="A2M"/>
    <property type="match status" value="1"/>
</dbReference>
<keyword evidence="8" id="KW-0325">Glycoprotein</keyword>
<gene>
    <name evidence="13" type="primary">LOC115370474</name>
</gene>
<accession>A0A668ARA8</accession>
<feature type="domain" description="Alpha-2-macroglobulin" evidence="11">
    <location>
        <begin position="699"/>
        <end position="788"/>
    </location>
</feature>
<dbReference type="PROSITE" id="PS00477">
    <property type="entry name" value="ALPHA_2_MACROGLOBULIN"/>
    <property type="match status" value="1"/>
</dbReference>
<dbReference type="InterPro" id="IPR036595">
    <property type="entry name" value="A-macroglobulin_rcpt-bd_sf"/>
</dbReference>
<dbReference type="GeneTree" id="ENSGT00940000162996"/>
<dbReference type="Pfam" id="PF17791">
    <property type="entry name" value="MG3"/>
    <property type="match status" value="1"/>
</dbReference>
<dbReference type="SUPFAM" id="SSF49410">
    <property type="entry name" value="Alpha-macroglobulin receptor domain"/>
    <property type="match status" value="1"/>
</dbReference>
<dbReference type="InterPro" id="IPR008930">
    <property type="entry name" value="Terpenoid_cyclase/PrenylTrfase"/>
</dbReference>
<dbReference type="CDD" id="cd02897">
    <property type="entry name" value="A2M_2"/>
    <property type="match status" value="1"/>
</dbReference>
<dbReference type="Pfam" id="PF07677">
    <property type="entry name" value="A2M_recep"/>
    <property type="match status" value="1"/>
</dbReference>
<dbReference type="FunFam" id="2.60.40.1930:FF:000001">
    <property type="entry name" value="CD109 isoform 3"/>
    <property type="match status" value="1"/>
</dbReference>